<dbReference type="InterPro" id="IPR036412">
    <property type="entry name" value="HAD-like_sf"/>
</dbReference>
<comment type="caution">
    <text evidence="2">The sequence shown here is derived from an EMBL/GenBank/DDBJ whole genome shotgun (WGS) entry which is preliminary data.</text>
</comment>
<dbReference type="InterPro" id="IPR050365">
    <property type="entry name" value="TIM50"/>
</dbReference>
<evidence type="ECO:0000313" key="3">
    <source>
        <dbReference type="Proteomes" id="UP000664859"/>
    </source>
</evidence>
<dbReference type="SUPFAM" id="SSF56784">
    <property type="entry name" value="HAD-like"/>
    <property type="match status" value="1"/>
</dbReference>
<dbReference type="EMBL" id="JAFCMP010000513">
    <property type="protein sequence ID" value="KAG5178703.1"/>
    <property type="molecule type" value="Genomic_DNA"/>
</dbReference>
<accession>A0A836CB86</accession>
<protein>
    <submittedName>
        <fullName evidence="2">Putative CTD small phosphatase-like protein</fullName>
    </submittedName>
</protein>
<reference evidence="2" key="1">
    <citation type="submission" date="2021-02" db="EMBL/GenBank/DDBJ databases">
        <title>First Annotated Genome of the Yellow-green Alga Tribonema minus.</title>
        <authorList>
            <person name="Mahan K.M."/>
        </authorList>
    </citation>
    <scope>NUCLEOTIDE SEQUENCE</scope>
    <source>
        <strain evidence="2">UTEX B ZZ1240</strain>
    </source>
</reference>
<dbReference type="Gene3D" id="3.40.50.1000">
    <property type="entry name" value="HAD superfamily/HAD-like"/>
    <property type="match status" value="1"/>
</dbReference>
<dbReference type="InterPro" id="IPR004274">
    <property type="entry name" value="FCP1_dom"/>
</dbReference>
<keyword evidence="3" id="KW-1185">Reference proteome</keyword>
<dbReference type="OrthoDB" id="277011at2759"/>
<dbReference type="CDD" id="cd07521">
    <property type="entry name" value="HAD_FCP1-like"/>
    <property type="match status" value="1"/>
</dbReference>
<proteinExistence type="predicted"/>
<sequence length="221" mass="24920">MISLEGVDHVLPRVRQKLTVVLDLDECLVHSVFPNGDKYRQSEARPENINLVDSMHLVLGGVEPVVVNRRPGLTKFLEQLSVDYHVVVFTAGRKEYAEEVLDAIDPQGTFFHHRLYRCSCRQARGNIYLKDLDRPVGEALERTVLVDNSPLSFICQPSNGILVSSWYDDPHDNALSSVLKLIRHLDACDDVRPTLTALFGLEPVLKEYQEVSAPPTVQLHL</sequence>
<dbReference type="Pfam" id="PF03031">
    <property type="entry name" value="NIF"/>
    <property type="match status" value="1"/>
</dbReference>
<dbReference type="GO" id="GO:0016791">
    <property type="term" value="F:phosphatase activity"/>
    <property type="evidence" value="ECO:0007669"/>
    <property type="project" value="InterPro"/>
</dbReference>
<evidence type="ECO:0000313" key="2">
    <source>
        <dbReference type="EMBL" id="KAG5178703.1"/>
    </source>
</evidence>
<dbReference type="SMART" id="SM00577">
    <property type="entry name" value="CPDc"/>
    <property type="match status" value="1"/>
</dbReference>
<gene>
    <name evidence="2" type="ORF">JKP88DRAFT_168646</name>
</gene>
<organism evidence="2 3">
    <name type="scientific">Tribonema minus</name>
    <dbReference type="NCBI Taxonomy" id="303371"/>
    <lineage>
        <taxon>Eukaryota</taxon>
        <taxon>Sar</taxon>
        <taxon>Stramenopiles</taxon>
        <taxon>Ochrophyta</taxon>
        <taxon>PX clade</taxon>
        <taxon>Xanthophyceae</taxon>
        <taxon>Tribonematales</taxon>
        <taxon>Tribonemataceae</taxon>
        <taxon>Tribonema</taxon>
    </lineage>
</organism>
<feature type="domain" description="FCP1 homology" evidence="1">
    <location>
        <begin position="13"/>
        <end position="185"/>
    </location>
</feature>
<dbReference type="PANTHER" id="PTHR12210">
    <property type="entry name" value="DULLARD PROTEIN PHOSPHATASE"/>
    <property type="match status" value="1"/>
</dbReference>
<dbReference type="NCBIfam" id="TIGR02251">
    <property type="entry name" value="HIF-SF_euk"/>
    <property type="match status" value="1"/>
</dbReference>
<name>A0A836CB86_9STRA</name>
<dbReference type="Proteomes" id="UP000664859">
    <property type="component" value="Unassembled WGS sequence"/>
</dbReference>
<dbReference type="InterPro" id="IPR023214">
    <property type="entry name" value="HAD_sf"/>
</dbReference>
<evidence type="ECO:0000259" key="1">
    <source>
        <dbReference type="PROSITE" id="PS50969"/>
    </source>
</evidence>
<dbReference type="AlphaFoldDB" id="A0A836CB86"/>
<dbReference type="InterPro" id="IPR011948">
    <property type="entry name" value="Dullard_phosphatase"/>
</dbReference>
<dbReference type="PROSITE" id="PS50969">
    <property type="entry name" value="FCP1"/>
    <property type="match status" value="1"/>
</dbReference>